<gene>
    <name evidence="7" type="ORF">ON006_29740</name>
</gene>
<evidence type="ECO:0000313" key="8">
    <source>
        <dbReference type="Proteomes" id="UP001164653"/>
    </source>
</evidence>
<comment type="catalytic activity">
    <reaction evidence="6">
        <text>a 2'-deoxyadenosine in DNA + S-adenosyl-L-methionine = an N(6)-methyl-2'-deoxyadenosine in DNA + S-adenosyl-L-homocysteine + H(+)</text>
        <dbReference type="Rhea" id="RHEA:15197"/>
        <dbReference type="Rhea" id="RHEA-COMP:12418"/>
        <dbReference type="Rhea" id="RHEA-COMP:12419"/>
        <dbReference type="ChEBI" id="CHEBI:15378"/>
        <dbReference type="ChEBI" id="CHEBI:57856"/>
        <dbReference type="ChEBI" id="CHEBI:59789"/>
        <dbReference type="ChEBI" id="CHEBI:90615"/>
        <dbReference type="ChEBI" id="CHEBI:90616"/>
        <dbReference type="EC" id="2.1.1.72"/>
    </reaction>
</comment>
<evidence type="ECO:0000313" key="7">
    <source>
        <dbReference type="EMBL" id="WAC11901.1"/>
    </source>
</evidence>
<dbReference type="InterPro" id="IPR029063">
    <property type="entry name" value="SAM-dependent_MTases_sf"/>
</dbReference>
<evidence type="ECO:0000256" key="6">
    <source>
        <dbReference type="ARBA" id="ARBA00047942"/>
    </source>
</evidence>
<dbReference type="GO" id="GO:0009007">
    <property type="term" value="F:site-specific DNA-methyltransferase (adenine-specific) activity"/>
    <property type="evidence" value="ECO:0007669"/>
    <property type="project" value="UniProtKB-EC"/>
</dbReference>
<dbReference type="GO" id="GO:0006298">
    <property type="term" value="P:mismatch repair"/>
    <property type="evidence" value="ECO:0007669"/>
    <property type="project" value="TreeGrafter"/>
</dbReference>
<protein>
    <recommendedName>
        <fullName evidence="2">site-specific DNA-methyltransferase (adenine-specific)</fullName>
        <ecNumber evidence="2">2.1.1.72</ecNumber>
    </recommendedName>
</protein>
<dbReference type="PIRSF" id="PIRSF000398">
    <property type="entry name" value="M_m6A_EcoRV"/>
    <property type="match status" value="1"/>
</dbReference>
<dbReference type="InterPro" id="IPR012263">
    <property type="entry name" value="M_m6A_EcoRV"/>
</dbReference>
<evidence type="ECO:0000256" key="1">
    <source>
        <dbReference type="ARBA" id="ARBA00006594"/>
    </source>
</evidence>
<dbReference type="EMBL" id="CP112998">
    <property type="protein sequence ID" value="WAC11901.1"/>
    <property type="molecule type" value="Genomic_DNA"/>
</dbReference>
<dbReference type="PANTHER" id="PTHR30481:SF2">
    <property type="entry name" value="SITE-SPECIFIC DNA-METHYLTRANSFERASE (ADENINE-SPECIFIC)"/>
    <property type="match status" value="1"/>
</dbReference>
<dbReference type="EC" id="2.1.1.72" evidence="2"/>
<dbReference type="SUPFAM" id="SSF53335">
    <property type="entry name" value="S-adenosyl-L-methionine-dependent methyltransferases"/>
    <property type="match status" value="1"/>
</dbReference>
<keyword evidence="8" id="KW-1185">Reference proteome</keyword>
<keyword evidence="3 7" id="KW-0489">Methyltransferase</keyword>
<dbReference type="GO" id="GO:0043565">
    <property type="term" value="F:sequence-specific DNA binding"/>
    <property type="evidence" value="ECO:0007669"/>
    <property type="project" value="TreeGrafter"/>
</dbReference>
<dbReference type="PANTHER" id="PTHR30481">
    <property type="entry name" value="DNA ADENINE METHYLASE"/>
    <property type="match status" value="1"/>
</dbReference>
<dbReference type="Gene3D" id="1.10.1020.10">
    <property type="entry name" value="Adenine-specific Methyltransferase, Domain 2"/>
    <property type="match status" value="1"/>
</dbReference>
<dbReference type="REBASE" id="678607">
    <property type="entry name" value="M.DspU1ORF29740P"/>
</dbReference>
<dbReference type="InterPro" id="IPR023095">
    <property type="entry name" value="Ade_MeTrfase_dom_2"/>
</dbReference>
<dbReference type="PRINTS" id="PR00505">
    <property type="entry name" value="D12N6MTFRASE"/>
</dbReference>
<evidence type="ECO:0000256" key="3">
    <source>
        <dbReference type="ARBA" id="ARBA00022603"/>
    </source>
</evidence>
<evidence type="ECO:0000256" key="5">
    <source>
        <dbReference type="ARBA" id="ARBA00022691"/>
    </source>
</evidence>
<evidence type="ECO:0000256" key="4">
    <source>
        <dbReference type="ARBA" id="ARBA00022679"/>
    </source>
</evidence>
<dbReference type="Proteomes" id="UP001164653">
    <property type="component" value="Chromosome"/>
</dbReference>
<dbReference type="Gene3D" id="3.40.50.150">
    <property type="entry name" value="Vaccinia Virus protein VP39"/>
    <property type="match status" value="1"/>
</dbReference>
<dbReference type="GO" id="GO:1904047">
    <property type="term" value="F:S-adenosyl-L-methionine binding"/>
    <property type="evidence" value="ECO:0007669"/>
    <property type="project" value="TreeGrafter"/>
</dbReference>
<dbReference type="AlphaFoldDB" id="A0A9E8NBD1"/>
<organism evidence="7 8">
    <name type="scientific">Dyadobacter pollutisoli</name>
    <dbReference type="NCBI Taxonomy" id="2910158"/>
    <lineage>
        <taxon>Bacteria</taxon>
        <taxon>Pseudomonadati</taxon>
        <taxon>Bacteroidota</taxon>
        <taxon>Cytophagia</taxon>
        <taxon>Cytophagales</taxon>
        <taxon>Spirosomataceae</taxon>
        <taxon>Dyadobacter</taxon>
    </lineage>
</organism>
<keyword evidence="4" id="KW-0808">Transferase</keyword>
<sequence length="293" mass="33938">MNRTPLRYPGGKQKLTPFIVEILECNSIDGHYVEPFAGGAGVALELLLSRRIKNIHLNDSDIRIYAFWHTVKHHSDELCRRISAASLDVNEWKFRREIVKNPSDFDLFEVGFSTFYLNRVNRSGVLNAGLIGGVNQNGNYKMDARFSRNDLIRRIELIGIHADGLNISNLDAEEYITKYIPELPENCLIYLDPPYYNKAKDLYLNSYSKDDHARIAECIQTEIHHRWILSYDSVPTIADLYPERRSFSYDLQYSAARNYKGKEIFIFSDRVNLPKRCGLTFIDDQLLSLAEYQ</sequence>
<evidence type="ECO:0000256" key="2">
    <source>
        <dbReference type="ARBA" id="ARBA00011900"/>
    </source>
</evidence>
<proteinExistence type="inferred from homology"/>
<name>A0A9E8NBD1_9BACT</name>
<accession>A0A9E8NBD1</accession>
<dbReference type="InterPro" id="IPR012327">
    <property type="entry name" value="MeTrfase_D12"/>
</dbReference>
<dbReference type="GO" id="GO:0032259">
    <property type="term" value="P:methylation"/>
    <property type="evidence" value="ECO:0007669"/>
    <property type="project" value="UniProtKB-KW"/>
</dbReference>
<comment type="similarity">
    <text evidence="1">Belongs to the N(4)/N(6)-methyltransferase family.</text>
</comment>
<dbReference type="RefSeq" id="WP_244822231.1">
    <property type="nucleotide sequence ID" value="NZ_CP112998.1"/>
</dbReference>
<reference evidence="7" key="1">
    <citation type="submission" date="2022-11" db="EMBL/GenBank/DDBJ databases">
        <title>Dyadobacter pollutisoli sp. nov., isolated from plastic dumped soil.</title>
        <authorList>
            <person name="Kim J.M."/>
            <person name="Kim K.R."/>
            <person name="Lee J.K."/>
            <person name="Hao L."/>
            <person name="Jeon C.O."/>
        </authorList>
    </citation>
    <scope>NUCLEOTIDE SEQUENCE</scope>
    <source>
        <strain evidence="7">U1</strain>
    </source>
</reference>
<keyword evidence="5" id="KW-0949">S-adenosyl-L-methionine</keyword>
<dbReference type="KEGG" id="dpf:ON006_29740"/>
<dbReference type="Pfam" id="PF02086">
    <property type="entry name" value="MethyltransfD12"/>
    <property type="match status" value="1"/>
</dbReference>
<dbReference type="GO" id="GO:0009307">
    <property type="term" value="P:DNA restriction-modification system"/>
    <property type="evidence" value="ECO:0007669"/>
    <property type="project" value="InterPro"/>
</dbReference>